<dbReference type="GO" id="GO:0000160">
    <property type="term" value="P:phosphorelay signal transduction system"/>
    <property type="evidence" value="ECO:0007669"/>
    <property type="project" value="InterPro"/>
</dbReference>
<dbReference type="RefSeq" id="WP_183858898.1">
    <property type="nucleotide sequence ID" value="NZ_JACHFH010000001.1"/>
</dbReference>
<dbReference type="GO" id="GO:0051782">
    <property type="term" value="P:negative regulation of cell division"/>
    <property type="evidence" value="ECO:0007669"/>
    <property type="project" value="TreeGrafter"/>
</dbReference>
<dbReference type="InterPro" id="IPR011006">
    <property type="entry name" value="CheY-like_superfamily"/>
</dbReference>
<organism evidence="3 4">
    <name type="scientific">Pectinatus brassicae</name>
    <dbReference type="NCBI Taxonomy" id="862415"/>
    <lineage>
        <taxon>Bacteria</taxon>
        <taxon>Bacillati</taxon>
        <taxon>Bacillota</taxon>
        <taxon>Negativicutes</taxon>
        <taxon>Selenomonadales</taxon>
        <taxon>Selenomonadaceae</taxon>
        <taxon>Pectinatus</taxon>
    </lineage>
</organism>
<dbReference type="GO" id="GO:0009898">
    <property type="term" value="C:cytoplasmic side of plasma membrane"/>
    <property type="evidence" value="ECO:0007669"/>
    <property type="project" value="TreeGrafter"/>
</dbReference>
<dbReference type="AlphaFoldDB" id="A0A840URA8"/>
<dbReference type="InterPro" id="IPR050625">
    <property type="entry name" value="ParA/MinD_ATPase"/>
</dbReference>
<dbReference type="InterPro" id="IPR001789">
    <property type="entry name" value="Sig_transdc_resp-reg_receiver"/>
</dbReference>
<dbReference type="PROSITE" id="PS50110">
    <property type="entry name" value="RESPONSE_REGULATORY"/>
    <property type="match status" value="1"/>
</dbReference>
<keyword evidence="4" id="KW-1185">Reference proteome</keyword>
<dbReference type="PANTHER" id="PTHR43384">
    <property type="entry name" value="SEPTUM SITE-DETERMINING PROTEIN MIND HOMOLOG, CHLOROPLASTIC-RELATED"/>
    <property type="match status" value="1"/>
</dbReference>
<evidence type="ECO:0000259" key="2">
    <source>
        <dbReference type="PROSITE" id="PS50110"/>
    </source>
</evidence>
<feature type="domain" description="Response regulatory" evidence="2">
    <location>
        <begin position="5"/>
        <end position="119"/>
    </location>
</feature>
<proteinExistence type="predicted"/>
<dbReference type="InterPro" id="IPR027417">
    <property type="entry name" value="P-loop_NTPase"/>
</dbReference>
<feature type="modified residue" description="4-aspartylphosphate" evidence="1">
    <location>
        <position position="56"/>
    </location>
</feature>
<evidence type="ECO:0000256" key="1">
    <source>
        <dbReference type="PROSITE-ProRule" id="PRU00169"/>
    </source>
</evidence>
<dbReference type="Proteomes" id="UP000559117">
    <property type="component" value="Unassembled WGS sequence"/>
</dbReference>
<dbReference type="SUPFAM" id="SSF52540">
    <property type="entry name" value="P-loop containing nucleoside triphosphate hydrolases"/>
    <property type="match status" value="1"/>
</dbReference>
<protein>
    <submittedName>
        <fullName evidence="3">Pilus assembly protein CpaE</fullName>
    </submittedName>
</protein>
<name>A0A840URA8_9FIRM</name>
<dbReference type="GO" id="GO:0016887">
    <property type="term" value="F:ATP hydrolysis activity"/>
    <property type="evidence" value="ECO:0007669"/>
    <property type="project" value="TreeGrafter"/>
</dbReference>
<keyword evidence="1" id="KW-0597">Phosphoprotein</keyword>
<dbReference type="Gene3D" id="3.40.50.300">
    <property type="entry name" value="P-loop containing nucleotide triphosphate hydrolases"/>
    <property type="match status" value="1"/>
</dbReference>
<evidence type="ECO:0000313" key="4">
    <source>
        <dbReference type="Proteomes" id="UP000559117"/>
    </source>
</evidence>
<comment type="caution">
    <text evidence="3">The sequence shown here is derived from an EMBL/GenBank/DDBJ whole genome shotgun (WGS) entry which is preliminary data.</text>
</comment>
<dbReference type="SUPFAM" id="SSF52172">
    <property type="entry name" value="CheY-like"/>
    <property type="match status" value="1"/>
</dbReference>
<dbReference type="SMART" id="SM00448">
    <property type="entry name" value="REC"/>
    <property type="match status" value="1"/>
</dbReference>
<dbReference type="GO" id="GO:0005524">
    <property type="term" value="F:ATP binding"/>
    <property type="evidence" value="ECO:0007669"/>
    <property type="project" value="TreeGrafter"/>
</dbReference>
<dbReference type="EMBL" id="JACHFH010000001">
    <property type="protein sequence ID" value="MBB5335085.1"/>
    <property type="molecule type" value="Genomic_DNA"/>
</dbReference>
<dbReference type="GO" id="GO:0005829">
    <property type="term" value="C:cytosol"/>
    <property type="evidence" value="ECO:0007669"/>
    <property type="project" value="TreeGrafter"/>
</dbReference>
<dbReference type="Gene3D" id="3.40.50.2300">
    <property type="match status" value="1"/>
</dbReference>
<dbReference type="Pfam" id="PF00072">
    <property type="entry name" value="Response_reg"/>
    <property type="match status" value="1"/>
</dbReference>
<accession>A0A840URA8</accession>
<dbReference type="InterPro" id="IPR025669">
    <property type="entry name" value="AAA_dom"/>
</dbReference>
<evidence type="ECO:0000313" key="3">
    <source>
        <dbReference type="EMBL" id="MBB5335085.1"/>
    </source>
</evidence>
<sequence>MAKYQIILVENNRLMLERLSSVIKNARDFELVSRYTNANDALGQSMVFASNLILLDVDDSENMQSVKLFREQFPNNTILCLSTQWNAQAAAQMVRAGADGYLIKPFTADELKKALETFGNNNANKDNKTIAFFSPKGKSGKTTLISNLAISLARQTQEEVAIIDADLQFGDMAVFFDLKPSSTIVEAVRDIEFLSPITLKSYFATINKNVYALCGTKRPEFAEQIKIKSFIEMIKMARSLFNYILIDLPPAFTAISTAAAEEADKVYLVSMDNGGFEIKHMQRALEIFCDAWPDNYKEKVGTIFTRIEPCTKDAQRELANILDYPVEAILPNEYRLVSSAANDGKMAVDVKPDSKLGESIEMLSDIICNKNYMRWEKR</sequence>
<gene>
    <name evidence="3" type="ORF">HNR32_000185</name>
</gene>
<reference evidence="3 4" key="1">
    <citation type="submission" date="2020-08" db="EMBL/GenBank/DDBJ databases">
        <title>Genomic Encyclopedia of Type Strains, Phase IV (KMG-IV): sequencing the most valuable type-strain genomes for metagenomic binning, comparative biology and taxonomic classification.</title>
        <authorList>
            <person name="Goeker M."/>
        </authorList>
    </citation>
    <scope>NUCLEOTIDE SEQUENCE [LARGE SCALE GENOMIC DNA]</scope>
    <source>
        <strain evidence="3 4">DSM 24661</strain>
    </source>
</reference>
<dbReference type="PANTHER" id="PTHR43384:SF13">
    <property type="entry name" value="SLR0110 PROTEIN"/>
    <property type="match status" value="1"/>
</dbReference>
<dbReference type="Pfam" id="PF13614">
    <property type="entry name" value="AAA_31"/>
    <property type="match status" value="1"/>
</dbReference>